<dbReference type="InterPro" id="IPR057326">
    <property type="entry name" value="KR_dom"/>
</dbReference>
<dbReference type="SUPFAM" id="SSF51735">
    <property type="entry name" value="NAD(P)-binding Rossmann-fold domains"/>
    <property type="match status" value="1"/>
</dbReference>
<dbReference type="RefSeq" id="WP_101521425.1">
    <property type="nucleotide sequence ID" value="NZ_PKLZ01000008.1"/>
</dbReference>
<dbReference type="CDD" id="cd05242">
    <property type="entry name" value="SDR_a8"/>
    <property type="match status" value="1"/>
</dbReference>
<protein>
    <submittedName>
        <fullName evidence="4">TIGR01777 family protein</fullName>
    </submittedName>
</protein>
<dbReference type="SMART" id="SM00822">
    <property type="entry name" value="PKS_KR"/>
    <property type="match status" value="1"/>
</dbReference>
<sequence>MHLLITGGTGFIGSALIRNLTDDGHEATVLSRGAHDNSASCRYVRALDDVPLAPPIDAVINLAGASLAGKRWDAAYKRELVASRTETTRNLVDYLAQREQKPAAFLSASAIGIYGHQGEQPLDESAPVGSGFAADLCRQWEAEAGRAADSGIRTCIMRFGVVLDAGGGALTDMARSFRMGIASWPGTGDQYFSWVHRADVVAAMRFLLQEEQLHGVFNVTAPNPVTHREFCEAMRAHFSTLPGMPVPGPVLRLLLGEMADELLLNGQRVLPAALTEAGFSFRHPHVESALDAIFNGHAGDRLP</sequence>
<evidence type="ECO:0000259" key="3">
    <source>
        <dbReference type="SMART" id="SM00822"/>
    </source>
</evidence>
<dbReference type="PANTHER" id="PTHR11092">
    <property type="entry name" value="SUGAR NUCLEOTIDE EPIMERASE RELATED"/>
    <property type="match status" value="1"/>
</dbReference>
<dbReference type="Pfam" id="PF08338">
    <property type="entry name" value="DUF1731"/>
    <property type="match status" value="1"/>
</dbReference>
<dbReference type="OrthoDB" id="9801773at2"/>
<evidence type="ECO:0000256" key="1">
    <source>
        <dbReference type="ARBA" id="ARBA00006484"/>
    </source>
</evidence>
<dbReference type="Pfam" id="PF01370">
    <property type="entry name" value="Epimerase"/>
    <property type="match status" value="1"/>
</dbReference>
<feature type="domain" description="Ketoreductase" evidence="3">
    <location>
        <begin position="1"/>
        <end position="165"/>
    </location>
</feature>
<dbReference type="Proteomes" id="UP000234845">
    <property type="component" value="Unassembled WGS sequence"/>
</dbReference>
<evidence type="ECO:0000313" key="4">
    <source>
        <dbReference type="EMBL" id="PLW82172.1"/>
    </source>
</evidence>
<keyword evidence="5" id="KW-1185">Reference proteome</keyword>
<comment type="similarity">
    <text evidence="1">Belongs to the short-chain dehydrogenases/reductases (SDR) family.</text>
</comment>
<dbReference type="InterPro" id="IPR001509">
    <property type="entry name" value="Epimerase_deHydtase"/>
</dbReference>
<dbReference type="PANTHER" id="PTHR11092:SF0">
    <property type="entry name" value="EPIMERASE FAMILY PROTEIN SDR39U1"/>
    <property type="match status" value="1"/>
</dbReference>
<dbReference type="InterPro" id="IPR036291">
    <property type="entry name" value="NAD(P)-bd_dom_sf"/>
</dbReference>
<dbReference type="InterPro" id="IPR013549">
    <property type="entry name" value="DUF1731"/>
</dbReference>
<dbReference type="Gene3D" id="3.40.50.720">
    <property type="entry name" value="NAD(P)-binding Rossmann-like Domain"/>
    <property type="match status" value="1"/>
</dbReference>
<accession>A0A2N5Y1A0</accession>
<proteinExistence type="inferred from homology"/>
<comment type="caution">
    <text evidence="4">The sequence shown here is derived from an EMBL/GenBank/DDBJ whole genome shotgun (WGS) entry which is preliminary data.</text>
</comment>
<evidence type="ECO:0000256" key="2">
    <source>
        <dbReference type="ARBA" id="ARBA00009353"/>
    </source>
</evidence>
<comment type="similarity">
    <text evidence="2">Belongs to the NAD(P)-dependent epimerase/dehydratase family. SDR39U1 subfamily.</text>
</comment>
<evidence type="ECO:0000313" key="5">
    <source>
        <dbReference type="Proteomes" id="UP000234845"/>
    </source>
</evidence>
<organism evidence="4 5">
    <name type="scientific">Kineobactrum sediminis</name>
    <dbReference type="NCBI Taxonomy" id="1905677"/>
    <lineage>
        <taxon>Bacteria</taxon>
        <taxon>Pseudomonadati</taxon>
        <taxon>Pseudomonadota</taxon>
        <taxon>Gammaproteobacteria</taxon>
        <taxon>Cellvibrionales</taxon>
        <taxon>Halieaceae</taxon>
        <taxon>Kineobactrum</taxon>
    </lineage>
</organism>
<reference evidence="5" key="1">
    <citation type="submission" date="2017-11" db="EMBL/GenBank/DDBJ databases">
        <title>The draft genome sequence of Chromatocurvus sp. F02.</title>
        <authorList>
            <person name="Du Z.-J."/>
            <person name="Chang Y.-Q."/>
        </authorList>
    </citation>
    <scope>NUCLEOTIDE SEQUENCE [LARGE SCALE GENOMIC DNA]</scope>
    <source>
        <strain evidence="5">F02</strain>
    </source>
</reference>
<gene>
    <name evidence="4" type="ORF">CWI75_10310</name>
</gene>
<dbReference type="EMBL" id="PKLZ01000008">
    <property type="protein sequence ID" value="PLW82172.1"/>
    <property type="molecule type" value="Genomic_DNA"/>
</dbReference>
<dbReference type="NCBIfam" id="TIGR01777">
    <property type="entry name" value="yfcH"/>
    <property type="match status" value="1"/>
</dbReference>
<name>A0A2N5Y1A0_9GAMM</name>
<dbReference type="AlphaFoldDB" id="A0A2N5Y1A0"/>
<dbReference type="InterPro" id="IPR010099">
    <property type="entry name" value="SDR39U1"/>
</dbReference>